<dbReference type="AlphaFoldDB" id="A0A3B0YDU9"/>
<protein>
    <submittedName>
        <fullName evidence="1">VgrG protein</fullName>
    </submittedName>
</protein>
<accession>A0A3B0YDU9</accession>
<evidence type="ECO:0000313" key="1">
    <source>
        <dbReference type="EMBL" id="VAW73787.1"/>
    </source>
</evidence>
<dbReference type="EMBL" id="UOFJ01000726">
    <property type="protein sequence ID" value="VAW73787.1"/>
    <property type="molecule type" value="Genomic_DNA"/>
</dbReference>
<organism evidence="1">
    <name type="scientific">hydrothermal vent metagenome</name>
    <dbReference type="NCBI Taxonomy" id="652676"/>
    <lineage>
        <taxon>unclassified sequences</taxon>
        <taxon>metagenomes</taxon>
        <taxon>ecological metagenomes</taxon>
    </lineage>
</organism>
<reference evidence="1" key="1">
    <citation type="submission" date="2018-06" db="EMBL/GenBank/DDBJ databases">
        <authorList>
            <person name="Zhirakovskaya E."/>
        </authorList>
    </citation>
    <scope>NUCLEOTIDE SEQUENCE</scope>
</reference>
<dbReference type="SUPFAM" id="SSF69279">
    <property type="entry name" value="Phage tail proteins"/>
    <property type="match status" value="1"/>
</dbReference>
<sequence length="326" mass="34929">MAQSPSDNSSEVLKITLSVDGKAVEETVNIARIVVKKSVNRIPRAVISILDGDMPSQEFKISDTEDFIPGKKIEIGAGYGAQTEVIFSGIITQHSIDIRGENESTLIIECKDEAVKMTVGRKNENYIKQTAGGAAIKDKTVISGIIGDYSGLSVKMAETTAELSGLVQYNATDWDFMVSRAEANAMLVMVSDGVINIEPPDLTKAASLSLVYGDDIFSFNASLDSLNQYKKVTSVGWDLAKHSVVEEPATANQDASSRGSKNGDLAKVVGLDNYRLQSQTPMAQQSLKEWAASEQLKSQLALLTGVVRFQGVASAAVGEMIELTGV</sequence>
<gene>
    <name evidence="1" type="ORF">MNBD_GAMMA10-1889</name>
</gene>
<name>A0A3B0YDU9_9ZZZZ</name>
<feature type="non-terminal residue" evidence="1">
    <location>
        <position position="326"/>
    </location>
</feature>
<proteinExistence type="predicted"/>